<dbReference type="InterPro" id="IPR044399">
    <property type="entry name" value="Mb-like_M"/>
</dbReference>
<dbReference type="GO" id="GO:0020037">
    <property type="term" value="F:heme binding"/>
    <property type="evidence" value="ECO:0007669"/>
    <property type="project" value="InterPro"/>
</dbReference>
<dbReference type="SUPFAM" id="SSF46458">
    <property type="entry name" value="Globin-like"/>
    <property type="match status" value="1"/>
</dbReference>
<sequence length="330" mass="37900">MGNIGSVGTDIKERSKLALSHNEASSSRPQLTRRASQPVLRRNPSLNVSSQGRKISVLALSQRQLVKGCMDRAKNDIAEKIYRRIIEKRDDFRKFIEALSQEQRYELANELRGYLKNVVNRLADRTAVQRISEDFGAQHAQYRSFGFRPDFFAVTADAITTECVLLDAAMHPASEALFAWSTLTTFMFSYVRDGYYSEQRRVRKTSQQHINRSKILFSDASIDAFNQLANERRDSSISYNSSFEYDADETNELEISKSTTKRMEEEEVQYGSKEATQTTTVERIKTSDIGEESKDSIQTAEKVIPEDKYMTSDIRRQLRIAFRAHHNFTI</sequence>
<feature type="region of interest" description="Disordered" evidence="1">
    <location>
        <begin position="18"/>
        <end position="38"/>
    </location>
</feature>
<dbReference type="EMBL" id="CAKAEH010001401">
    <property type="protein sequence ID" value="CAG9535756.1"/>
    <property type="molecule type" value="Genomic_DNA"/>
</dbReference>
<proteinExistence type="predicted"/>
<keyword evidence="3" id="KW-1185">Reference proteome</keyword>
<dbReference type="OrthoDB" id="5854162at2759"/>
<dbReference type="Gene3D" id="1.10.490.10">
    <property type="entry name" value="Globins"/>
    <property type="match status" value="1"/>
</dbReference>
<protein>
    <submittedName>
        <fullName evidence="2">Uncharacterized protein</fullName>
    </submittedName>
</protein>
<dbReference type="GO" id="GO:0019825">
    <property type="term" value="F:oxygen binding"/>
    <property type="evidence" value="ECO:0007669"/>
    <property type="project" value="InterPro"/>
</dbReference>
<dbReference type="AlphaFoldDB" id="A0A8J2Q0Z7"/>
<dbReference type="Proteomes" id="UP000746747">
    <property type="component" value="Unassembled WGS sequence"/>
</dbReference>
<comment type="caution">
    <text evidence="2">The sequence shown here is derived from an EMBL/GenBank/DDBJ whole genome shotgun (WGS) entry which is preliminary data.</text>
</comment>
<feature type="compositionally biased region" description="Polar residues" evidence="1">
    <location>
        <begin position="22"/>
        <end position="35"/>
    </location>
</feature>
<gene>
    <name evidence="2" type="ORF">CJOHNSTONI_LOCUS5748</name>
</gene>
<dbReference type="GO" id="GO:0007023">
    <property type="term" value="P:post-chaperonin tubulin folding pathway"/>
    <property type="evidence" value="ECO:0007669"/>
    <property type="project" value="InterPro"/>
</dbReference>
<dbReference type="InterPro" id="IPR036126">
    <property type="entry name" value="TBCA_sf"/>
</dbReference>
<dbReference type="CDD" id="cd01040">
    <property type="entry name" value="Mb-like"/>
    <property type="match status" value="1"/>
</dbReference>
<dbReference type="InterPro" id="IPR009050">
    <property type="entry name" value="Globin-like_sf"/>
</dbReference>
<evidence type="ECO:0000313" key="2">
    <source>
        <dbReference type="EMBL" id="CAG9535756.1"/>
    </source>
</evidence>
<dbReference type="GO" id="GO:0048487">
    <property type="term" value="F:beta-tubulin binding"/>
    <property type="evidence" value="ECO:0007669"/>
    <property type="project" value="InterPro"/>
</dbReference>
<dbReference type="SUPFAM" id="SSF46988">
    <property type="entry name" value="Tubulin chaperone cofactor A"/>
    <property type="match status" value="1"/>
</dbReference>
<evidence type="ECO:0000256" key="1">
    <source>
        <dbReference type="SAM" id="MobiDB-lite"/>
    </source>
</evidence>
<accession>A0A8J2Q0Z7</accession>
<dbReference type="InterPro" id="IPR012292">
    <property type="entry name" value="Globin/Proto"/>
</dbReference>
<name>A0A8J2Q0Z7_9BILA</name>
<reference evidence="2" key="1">
    <citation type="submission" date="2021-09" db="EMBL/GenBank/DDBJ databases">
        <authorList>
            <consortium name="Pathogen Informatics"/>
        </authorList>
    </citation>
    <scope>NUCLEOTIDE SEQUENCE</scope>
</reference>
<evidence type="ECO:0000313" key="3">
    <source>
        <dbReference type="Proteomes" id="UP000746747"/>
    </source>
</evidence>
<dbReference type="GO" id="GO:0007021">
    <property type="term" value="P:tubulin complex assembly"/>
    <property type="evidence" value="ECO:0007669"/>
    <property type="project" value="InterPro"/>
</dbReference>
<organism evidence="2 3">
    <name type="scientific">Cercopithifilaria johnstoni</name>
    <dbReference type="NCBI Taxonomy" id="2874296"/>
    <lineage>
        <taxon>Eukaryota</taxon>
        <taxon>Metazoa</taxon>
        <taxon>Ecdysozoa</taxon>
        <taxon>Nematoda</taxon>
        <taxon>Chromadorea</taxon>
        <taxon>Rhabditida</taxon>
        <taxon>Spirurina</taxon>
        <taxon>Spiruromorpha</taxon>
        <taxon>Filarioidea</taxon>
        <taxon>Onchocercidae</taxon>
        <taxon>Cercopithifilaria</taxon>
    </lineage>
</organism>